<keyword evidence="3" id="KW-0418">Kinase</keyword>
<dbReference type="STRING" id="6182.A0A4Z2DML5"/>
<dbReference type="GO" id="GO:0000049">
    <property type="term" value="F:tRNA binding"/>
    <property type="evidence" value="ECO:0007669"/>
    <property type="project" value="TreeGrafter"/>
</dbReference>
<dbReference type="EMBL" id="SKCS01000093">
    <property type="protein sequence ID" value="TNN17389.1"/>
    <property type="molecule type" value="Genomic_DNA"/>
</dbReference>
<evidence type="ECO:0000313" key="4">
    <source>
        <dbReference type="Proteomes" id="UP000311919"/>
    </source>
</evidence>
<dbReference type="PANTHER" id="PTHR20873">
    <property type="entry name" value="L-SERYL-TRNA(SEC) KINASE"/>
    <property type="match status" value="1"/>
</dbReference>
<dbReference type="SUPFAM" id="SSF52540">
    <property type="entry name" value="P-loop containing nucleoside triphosphate hydrolases"/>
    <property type="match status" value="1"/>
</dbReference>
<dbReference type="Gene3D" id="3.40.50.300">
    <property type="entry name" value="P-loop containing nucleotide triphosphate hydrolases"/>
    <property type="match status" value="1"/>
</dbReference>
<accession>A0A4Z2DML5</accession>
<dbReference type="InterPro" id="IPR052648">
    <property type="entry name" value="Ser-tRNA(Sec)_kinase"/>
</dbReference>
<keyword evidence="4" id="KW-1185">Reference proteome</keyword>
<dbReference type="GO" id="GO:0005524">
    <property type="term" value="F:ATP binding"/>
    <property type="evidence" value="ECO:0007669"/>
    <property type="project" value="UniProtKB-KW"/>
</dbReference>
<dbReference type="Proteomes" id="UP000311919">
    <property type="component" value="Unassembled WGS sequence"/>
</dbReference>
<dbReference type="OrthoDB" id="9972657at2759"/>
<dbReference type="PANTHER" id="PTHR20873:SF0">
    <property type="entry name" value="L-SERYL-TRNA(SEC) KINASE"/>
    <property type="match status" value="1"/>
</dbReference>
<dbReference type="Pfam" id="PF08433">
    <property type="entry name" value="KTI12"/>
    <property type="match status" value="1"/>
</dbReference>
<sequence length="329" mass="38194">MAVLVFILNKKVVVFMRRVLLATIIGLPGSGKSTLCERLYKLKTNECQVVWIEYDQLIPLQLFSPKSDNSDWKDWRHAIIGCLEKLLALWKGVDFAQDLSEKENVVWLKVNKYSAVDAKEIIVLLDDNFYYCSMRRSFYNLARKYSCSYASVVCKCAMDICFLRNCTRSNPVSKDTIRNMETKFEWPDPINNSWEKHIFTISSSQEDVYNAASLLWSLKLLLSHPIVNESSVNDEERNKDRLINLDSLLHNADVHLRKVTSHTLKSRDSLWRIQHAKVLSNVKAECLRKLHEMISRGNSIWTIGNCQQIAEKLFYEKMNGILNNKLLHD</sequence>
<dbReference type="InterPro" id="IPR027417">
    <property type="entry name" value="P-loop_NTPase"/>
</dbReference>
<name>A0A4Z2DML5_SCHJA</name>
<reference evidence="3 4" key="1">
    <citation type="submission" date="2019-03" db="EMBL/GenBank/DDBJ databases">
        <title>An improved genome assembly of the fluke Schistosoma japonicum.</title>
        <authorList>
            <person name="Hu W."/>
            <person name="Luo F."/>
            <person name="Yin M."/>
            <person name="Mo X."/>
            <person name="Sun C."/>
            <person name="Wu Q."/>
            <person name="Zhu B."/>
            <person name="Xiang M."/>
            <person name="Wang J."/>
            <person name="Wang Y."/>
            <person name="Zhang T."/>
            <person name="Xu B."/>
            <person name="Zheng H."/>
            <person name="Feng Z."/>
        </authorList>
    </citation>
    <scope>NUCLEOTIDE SEQUENCE [LARGE SCALE GENOMIC DNA]</scope>
    <source>
        <strain evidence="3">HuSjv2</strain>
        <tissue evidence="3">Worms</tissue>
    </source>
</reference>
<dbReference type="GO" id="GO:0016301">
    <property type="term" value="F:kinase activity"/>
    <property type="evidence" value="ECO:0007669"/>
    <property type="project" value="UniProtKB-KW"/>
</dbReference>
<evidence type="ECO:0000256" key="2">
    <source>
        <dbReference type="ARBA" id="ARBA00022840"/>
    </source>
</evidence>
<organism evidence="3 4">
    <name type="scientific">Schistosoma japonicum</name>
    <name type="common">Blood fluke</name>
    <dbReference type="NCBI Taxonomy" id="6182"/>
    <lineage>
        <taxon>Eukaryota</taxon>
        <taxon>Metazoa</taxon>
        <taxon>Spiralia</taxon>
        <taxon>Lophotrochozoa</taxon>
        <taxon>Platyhelminthes</taxon>
        <taxon>Trematoda</taxon>
        <taxon>Digenea</taxon>
        <taxon>Strigeidida</taxon>
        <taxon>Schistosomatoidea</taxon>
        <taxon>Schistosomatidae</taxon>
        <taxon>Schistosoma</taxon>
    </lineage>
</organism>
<protein>
    <submittedName>
        <fullName evidence="3">L-seryl-tRNA(Sec) kinase isoform 1</fullName>
    </submittedName>
</protein>
<dbReference type="AlphaFoldDB" id="A0A4Z2DML5"/>
<dbReference type="InterPro" id="IPR013641">
    <property type="entry name" value="KTI12/PSTK"/>
</dbReference>
<evidence type="ECO:0000256" key="1">
    <source>
        <dbReference type="ARBA" id="ARBA00022741"/>
    </source>
</evidence>
<dbReference type="EMBL" id="SKCS01000093">
    <property type="protein sequence ID" value="TNN17390.1"/>
    <property type="molecule type" value="Genomic_DNA"/>
</dbReference>
<keyword evidence="2" id="KW-0067">ATP-binding</keyword>
<evidence type="ECO:0000313" key="3">
    <source>
        <dbReference type="EMBL" id="TNN17390.1"/>
    </source>
</evidence>
<keyword evidence="3" id="KW-0808">Transferase</keyword>
<comment type="caution">
    <text evidence="3">The sequence shown here is derived from an EMBL/GenBank/DDBJ whole genome shotgun (WGS) entry which is preliminary data.</text>
</comment>
<gene>
    <name evidence="3" type="ORF">EWB00_011126</name>
</gene>
<keyword evidence="1" id="KW-0547">Nucleotide-binding</keyword>
<proteinExistence type="predicted"/>